<accession>A0ABY6KZP6</accession>
<proteinExistence type="predicted"/>
<reference evidence="1 2" key="1">
    <citation type="submission" date="2022-01" db="EMBL/GenBank/DDBJ databases">
        <title>A chromosomal length assembly of Cordylochernes scorpioides.</title>
        <authorList>
            <person name="Zeh D."/>
            <person name="Zeh J."/>
        </authorList>
    </citation>
    <scope>NUCLEOTIDE SEQUENCE [LARGE SCALE GENOMIC DNA]</scope>
    <source>
        <strain evidence="1">IN4F17</strain>
        <tissue evidence="1">Whole Body</tissue>
    </source>
</reference>
<protein>
    <submittedName>
        <fullName evidence="1">Uncharacterized protein</fullName>
    </submittedName>
</protein>
<evidence type="ECO:0000313" key="1">
    <source>
        <dbReference type="EMBL" id="UYV74354.1"/>
    </source>
</evidence>
<gene>
    <name evidence="1" type="ORF">LAZ67_11003199</name>
</gene>
<keyword evidence="2" id="KW-1185">Reference proteome</keyword>
<sequence length="200" mass="21702">MTVGECFEVGEVVLPKFGRAASGEESLQQRYWFLLGRVDVSARRMEARTLRETAAAGARDLHETAAAGARALRETAATGARALRETAAAGARALHETAAAGARDWGHEMVFEGGLEQNDEESRDEELLRELVGESKVELELVSSTLWTVVTGAVVVTFMSRGKSVCSRCWRRLLEALTIASLVPEEASRSADQVPERPST</sequence>
<evidence type="ECO:0000313" key="2">
    <source>
        <dbReference type="Proteomes" id="UP001235939"/>
    </source>
</evidence>
<organism evidence="1 2">
    <name type="scientific">Cordylochernes scorpioides</name>
    <dbReference type="NCBI Taxonomy" id="51811"/>
    <lineage>
        <taxon>Eukaryota</taxon>
        <taxon>Metazoa</taxon>
        <taxon>Ecdysozoa</taxon>
        <taxon>Arthropoda</taxon>
        <taxon>Chelicerata</taxon>
        <taxon>Arachnida</taxon>
        <taxon>Pseudoscorpiones</taxon>
        <taxon>Cheliferoidea</taxon>
        <taxon>Chernetidae</taxon>
        <taxon>Cordylochernes</taxon>
    </lineage>
</organism>
<dbReference type="Proteomes" id="UP001235939">
    <property type="component" value="Chromosome 11"/>
</dbReference>
<dbReference type="EMBL" id="CP092873">
    <property type="protein sequence ID" value="UYV74354.1"/>
    <property type="molecule type" value="Genomic_DNA"/>
</dbReference>
<name>A0ABY6KZP6_9ARAC</name>